<dbReference type="Proteomes" id="UP000053246">
    <property type="component" value="Unassembled WGS sequence"/>
</dbReference>
<dbReference type="OMA" id="MFCAYSS"/>
<reference evidence="1 2" key="1">
    <citation type="submission" date="2015-10" db="EMBL/GenBank/DDBJ databases">
        <authorList>
            <person name="Ju K.-S."/>
            <person name="Doroghazi J.R."/>
            <person name="Metcalf W.W."/>
        </authorList>
    </citation>
    <scope>NUCLEOTIDE SEQUENCE [LARGE SCALE GENOMIC DNA]</scope>
    <source>
        <strain evidence="1 2">NRRL B-24793</strain>
    </source>
</reference>
<evidence type="ECO:0008006" key="3">
    <source>
        <dbReference type="Google" id="ProtNLM"/>
    </source>
</evidence>
<protein>
    <recommendedName>
        <fullName evidence="3">Immunity protein 51</fullName>
    </recommendedName>
</protein>
<accession>A0A9X0LDF2</accession>
<name>A0A9X0LDF2_9ACTN</name>
<comment type="caution">
    <text evidence="1">The sequence shown here is derived from an EMBL/GenBank/DDBJ whole genome shotgun (WGS) entry which is preliminary data.</text>
</comment>
<dbReference type="AlphaFoldDB" id="A0A9X0LDF2"/>
<dbReference type="EMBL" id="LMWI01000002">
    <property type="protein sequence ID" value="KUJ46030.1"/>
    <property type="molecule type" value="Genomic_DNA"/>
</dbReference>
<evidence type="ECO:0000313" key="1">
    <source>
        <dbReference type="EMBL" id="KUJ46030.1"/>
    </source>
</evidence>
<keyword evidence="2" id="KW-1185">Reference proteome</keyword>
<dbReference type="Pfam" id="PF15595">
    <property type="entry name" value="Imm51"/>
    <property type="match status" value="1"/>
</dbReference>
<sequence length="120" mass="13035">MLDDPATFAPFVLLEYPHAPGTYCLILTNEQMEEVAERFEEAGAEGNGHDWEALAEAVVQTREPGLADDLSFTSESGTFAVNSTNLDALRRLASILHSAYHDEALLSALLRDAGPDTSVR</sequence>
<proteinExistence type="predicted"/>
<dbReference type="InterPro" id="IPR028956">
    <property type="entry name" value="Imm51"/>
</dbReference>
<evidence type="ECO:0000313" key="2">
    <source>
        <dbReference type="Proteomes" id="UP000053246"/>
    </source>
</evidence>
<organism evidence="1 2">
    <name type="scientific">Micromonospora maris</name>
    <dbReference type="NCBI Taxonomy" id="1003110"/>
    <lineage>
        <taxon>Bacteria</taxon>
        <taxon>Bacillati</taxon>
        <taxon>Actinomycetota</taxon>
        <taxon>Actinomycetes</taxon>
        <taxon>Micromonosporales</taxon>
        <taxon>Micromonosporaceae</taxon>
        <taxon>Micromonospora</taxon>
    </lineage>
</organism>
<gene>
    <name evidence="1" type="ORF">ADL17_23960</name>
</gene>
<dbReference type="RefSeq" id="WP_013735521.1">
    <property type="nucleotide sequence ID" value="NZ_LMWI01000002.1"/>
</dbReference>